<dbReference type="InterPro" id="IPR029058">
    <property type="entry name" value="AB_hydrolase_fold"/>
</dbReference>
<proteinExistence type="inferred from homology"/>
<sequence length="286" mass="31717">MLTEFKIETDFGTLAAKRWGVGTHKVLVMHGWLDNAASFDVLAPLLPGTECVVVDFLGHGLSDHLPGQRLYSLDLHIQGIEEVIDFLGWATFSVLGHSLGAIVGSCIAADSRFSKRVDSLISLDALGPLSAELMASDHPVAETVDKMRSRRHRAPRIYASVEQMYQSRAHANQLDTKLIKGLVERGAKAINGGWMWRFDPKLLIKTKLKYAGETAVLAVLKKIICPVALIRAKHGILPKNAGFNQRLAMVNMLYSYELDGGHHVHLEVPRQVANCIQEFWQQVHLV</sequence>
<accession>A0A1L6TDR5</accession>
<name>A0A1L6TDR5_PISSA</name>
<comment type="similarity">
    <text evidence="1">Belongs to the AB hydrolase superfamily.</text>
</comment>
<dbReference type="InterPro" id="IPR050266">
    <property type="entry name" value="AB_hydrolase_sf"/>
</dbReference>
<dbReference type="GO" id="GO:0016020">
    <property type="term" value="C:membrane"/>
    <property type="evidence" value="ECO:0007669"/>
    <property type="project" value="TreeGrafter"/>
</dbReference>
<dbReference type="Proteomes" id="UP000029558">
    <property type="component" value="Chromosome"/>
</dbReference>
<evidence type="ECO:0000313" key="3">
    <source>
        <dbReference type="EMBL" id="ALB23548.1"/>
    </source>
</evidence>
<dbReference type="OrthoDB" id="149912at2"/>
<evidence type="ECO:0000313" key="4">
    <source>
        <dbReference type="Proteomes" id="UP000029558"/>
    </source>
</evidence>
<dbReference type="InterPro" id="IPR000073">
    <property type="entry name" value="AB_hydrolase_1"/>
</dbReference>
<gene>
    <name evidence="3" type="ORF">KU39_2370</name>
</gene>
<protein>
    <submittedName>
        <fullName evidence="3">Alpha/beta hydrolase</fullName>
    </submittedName>
</protein>
<dbReference type="RefSeq" id="WP_027243057.1">
    <property type="nucleotide sequence ID" value="NZ_CP012508.1"/>
</dbReference>
<evidence type="ECO:0000256" key="2">
    <source>
        <dbReference type="ARBA" id="ARBA00022801"/>
    </source>
</evidence>
<dbReference type="AlphaFoldDB" id="A0A1L6TDR5"/>
<dbReference type="PANTHER" id="PTHR43798">
    <property type="entry name" value="MONOACYLGLYCEROL LIPASE"/>
    <property type="match status" value="1"/>
</dbReference>
<dbReference type="Pfam" id="PF00561">
    <property type="entry name" value="Abhydrolase_1"/>
    <property type="match status" value="1"/>
</dbReference>
<dbReference type="EMBL" id="CP012508">
    <property type="protein sequence ID" value="ALB23548.1"/>
    <property type="molecule type" value="Genomic_DNA"/>
</dbReference>
<dbReference type="GO" id="GO:0016787">
    <property type="term" value="F:hydrolase activity"/>
    <property type="evidence" value="ECO:0007669"/>
    <property type="project" value="UniProtKB-KW"/>
</dbReference>
<dbReference type="SUPFAM" id="SSF53474">
    <property type="entry name" value="alpha/beta-Hydrolases"/>
    <property type="match status" value="1"/>
</dbReference>
<dbReference type="PANTHER" id="PTHR43798:SF14">
    <property type="entry name" value="SERINE HYDROLASE-LIKE PROTEIN DDB_G0286239"/>
    <property type="match status" value="1"/>
</dbReference>
<evidence type="ECO:0000256" key="1">
    <source>
        <dbReference type="ARBA" id="ARBA00008645"/>
    </source>
</evidence>
<keyword evidence="2 3" id="KW-0378">Hydrolase</keyword>
<dbReference type="Gene3D" id="3.40.50.1820">
    <property type="entry name" value="alpha/beta hydrolase"/>
    <property type="match status" value="1"/>
</dbReference>
<organism evidence="3 4">
    <name type="scientific">Piscirickettsia salmonis</name>
    <dbReference type="NCBI Taxonomy" id="1238"/>
    <lineage>
        <taxon>Bacteria</taxon>
        <taxon>Pseudomonadati</taxon>
        <taxon>Pseudomonadota</taxon>
        <taxon>Gammaproteobacteria</taxon>
        <taxon>Thiotrichales</taxon>
        <taxon>Piscirickettsiaceae</taxon>
        <taxon>Piscirickettsia</taxon>
    </lineage>
</organism>
<reference evidence="3 4" key="1">
    <citation type="journal article" date="2014" name="Genome Announc.">
        <title>Comparative Genome Analysis of Two Isolates of the Fish Pathogen Piscirickettsia salmonis from Different Hosts Reveals Major Differences in Virulence-Associated Secretion Systems.</title>
        <authorList>
            <person name="Bohle H."/>
            <person name="Henriquez P."/>
            <person name="Grothusen H."/>
            <person name="Navas E."/>
            <person name="Sandoval A."/>
            <person name="Bustamante F."/>
            <person name="Bustos P."/>
            <person name="Mancilla M."/>
        </authorList>
    </citation>
    <scope>NUCLEOTIDE SEQUENCE [LARGE SCALE GENOMIC DNA]</scope>
    <source>
        <strain evidence="4">B1-32597</strain>
    </source>
</reference>